<keyword evidence="7 13" id="KW-0378">Hydrolase</keyword>
<comment type="cofactor">
    <cofactor evidence="13">
        <name>Mg(2+)</name>
        <dbReference type="ChEBI" id="CHEBI:18420"/>
    </cofactor>
    <cofactor evidence="13">
        <name>Mn(2+)</name>
        <dbReference type="ChEBI" id="CHEBI:29035"/>
    </cofactor>
    <text evidence="13">Mg(2+) or Mn(2+) required for ssDNA cleavage activity.</text>
</comment>
<dbReference type="PANTHER" id="PTHR36531">
    <property type="entry name" value="CRISPR-ASSOCIATED EXONUCLEASE CAS4"/>
    <property type="match status" value="1"/>
</dbReference>
<dbReference type="RefSeq" id="WP_328596222.1">
    <property type="nucleotide sequence ID" value="NZ_VTFY01000013.1"/>
</dbReference>
<dbReference type="InterPro" id="IPR011604">
    <property type="entry name" value="PDDEXK-like_dom_sf"/>
</dbReference>
<evidence type="ECO:0000256" key="3">
    <source>
        <dbReference type="ARBA" id="ARBA00012768"/>
    </source>
</evidence>
<name>A0A6N7RQP0_9ACTN</name>
<evidence type="ECO:0000256" key="10">
    <source>
        <dbReference type="ARBA" id="ARBA00023014"/>
    </source>
</evidence>
<keyword evidence="16" id="KW-1185">Reference proteome</keyword>
<dbReference type="InterPro" id="IPR013343">
    <property type="entry name" value="CRISPR-assoc_prot_Cas4"/>
</dbReference>
<gene>
    <name evidence="15" type="primary">cas4</name>
    <name evidence="15" type="ORF">GJG86_13990</name>
</gene>
<dbReference type="NCBIfam" id="TIGR00372">
    <property type="entry name" value="cas4"/>
    <property type="match status" value="1"/>
</dbReference>
<keyword evidence="5 13" id="KW-0540">Nuclease</keyword>
<dbReference type="GO" id="GO:0004527">
    <property type="term" value="F:exonuclease activity"/>
    <property type="evidence" value="ECO:0007669"/>
    <property type="project" value="UniProtKB-KW"/>
</dbReference>
<proteinExistence type="inferred from homology"/>
<protein>
    <recommendedName>
        <fullName evidence="4 13">CRISPR-associated exonuclease Cas4</fullName>
        <ecNumber evidence="3 13">3.1.12.1</ecNumber>
    </recommendedName>
</protein>
<evidence type="ECO:0000256" key="13">
    <source>
        <dbReference type="RuleBase" id="RU365022"/>
    </source>
</evidence>
<keyword evidence="12 13" id="KW-0464">Manganese</keyword>
<evidence type="ECO:0000256" key="2">
    <source>
        <dbReference type="ARBA" id="ARBA00009189"/>
    </source>
</evidence>
<evidence type="ECO:0000256" key="4">
    <source>
        <dbReference type="ARBA" id="ARBA00020049"/>
    </source>
</evidence>
<accession>A0A6N7RQP0</accession>
<evidence type="ECO:0000256" key="11">
    <source>
        <dbReference type="ARBA" id="ARBA00023118"/>
    </source>
</evidence>
<dbReference type="PANTHER" id="PTHR36531:SF6">
    <property type="entry name" value="DNA REPLICATION ATP-DEPENDENT HELICASE_NUCLEASE DNA2"/>
    <property type="match status" value="1"/>
</dbReference>
<organism evidence="15 16">
    <name type="scientific">Eggerthella guodeyinii</name>
    <dbReference type="NCBI Taxonomy" id="2690837"/>
    <lineage>
        <taxon>Bacteria</taxon>
        <taxon>Bacillati</taxon>
        <taxon>Actinomycetota</taxon>
        <taxon>Coriobacteriia</taxon>
        <taxon>Eggerthellales</taxon>
        <taxon>Eggerthellaceae</taxon>
        <taxon>Eggerthella</taxon>
    </lineage>
</organism>
<evidence type="ECO:0000256" key="12">
    <source>
        <dbReference type="ARBA" id="ARBA00023211"/>
    </source>
</evidence>
<dbReference type="EMBL" id="VTFY01000013">
    <property type="protein sequence ID" value="MRX83589.1"/>
    <property type="molecule type" value="Genomic_DNA"/>
</dbReference>
<evidence type="ECO:0000259" key="14">
    <source>
        <dbReference type="Pfam" id="PF01930"/>
    </source>
</evidence>
<dbReference type="EC" id="3.1.12.1" evidence="3 13"/>
<comment type="similarity">
    <text evidence="2 13">Belongs to the CRISPR-associated exonuclease Cas4 family.</text>
</comment>
<evidence type="ECO:0000313" key="16">
    <source>
        <dbReference type="Proteomes" id="UP000438093"/>
    </source>
</evidence>
<evidence type="ECO:0000256" key="1">
    <source>
        <dbReference type="ARBA" id="ARBA00001966"/>
    </source>
</evidence>
<dbReference type="GO" id="GO:0046872">
    <property type="term" value="F:metal ion binding"/>
    <property type="evidence" value="ECO:0007669"/>
    <property type="project" value="UniProtKB-KW"/>
</dbReference>
<keyword evidence="10 13" id="KW-0411">Iron-sulfur</keyword>
<dbReference type="Gene3D" id="3.90.320.10">
    <property type="match status" value="1"/>
</dbReference>
<evidence type="ECO:0000256" key="6">
    <source>
        <dbReference type="ARBA" id="ARBA00022723"/>
    </source>
</evidence>
<comment type="cofactor">
    <cofactor evidence="1">
        <name>[4Fe-4S] cluster</name>
        <dbReference type="ChEBI" id="CHEBI:49883"/>
    </cofactor>
</comment>
<dbReference type="GO" id="GO:0051607">
    <property type="term" value="P:defense response to virus"/>
    <property type="evidence" value="ECO:0007669"/>
    <property type="project" value="UniProtKB-KW"/>
</dbReference>
<dbReference type="InterPro" id="IPR022765">
    <property type="entry name" value="Dna2/Cas4_DUF83"/>
</dbReference>
<comment type="cofactor">
    <cofactor evidence="13">
        <name>iron-sulfur cluster</name>
        <dbReference type="ChEBI" id="CHEBI:30408"/>
    </cofactor>
</comment>
<evidence type="ECO:0000256" key="7">
    <source>
        <dbReference type="ARBA" id="ARBA00022801"/>
    </source>
</evidence>
<feature type="domain" description="DUF83" evidence="14">
    <location>
        <begin position="11"/>
        <end position="198"/>
    </location>
</feature>
<comment type="caution">
    <text evidence="15">The sequence shown here is derived from an EMBL/GenBank/DDBJ whole genome shotgun (WGS) entry which is preliminary data.</text>
</comment>
<keyword evidence="8 13" id="KW-0269">Exonuclease</keyword>
<dbReference type="Pfam" id="PF01930">
    <property type="entry name" value="Cas_Cas4"/>
    <property type="match status" value="1"/>
</dbReference>
<evidence type="ECO:0000256" key="8">
    <source>
        <dbReference type="ARBA" id="ARBA00022839"/>
    </source>
</evidence>
<keyword evidence="9 13" id="KW-0408">Iron</keyword>
<dbReference type="InterPro" id="IPR051827">
    <property type="entry name" value="Cas4_exonuclease"/>
</dbReference>
<evidence type="ECO:0000256" key="9">
    <source>
        <dbReference type="ARBA" id="ARBA00023004"/>
    </source>
</evidence>
<dbReference type="GO" id="GO:0051536">
    <property type="term" value="F:iron-sulfur cluster binding"/>
    <property type="evidence" value="ECO:0007669"/>
    <property type="project" value="UniProtKB-KW"/>
</dbReference>
<dbReference type="Proteomes" id="UP000438093">
    <property type="component" value="Unassembled WGS sequence"/>
</dbReference>
<keyword evidence="11 13" id="KW-0051">Antiviral defense</keyword>
<sequence>MYDEDEFLALSGIQHFSFCRRQWALIHIEQAWADNVLTAEGELMHKRAHDEELRERRGDALVVRGLAVHSRTLGLSGKCDVVEFRKGSDGHPLAGEDGLWRAVPVEYKHGSGKANDADRLQLCAQALCLEEMLGADVPTGFLYYGETRSRERVELDGSLRASVASMAEEMHALYRRRHTPRVKPFSACRSCSLCDLCLPRAINRTTVADYVAKRLSEEAL</sequence>
<evidence type="ECO:0000256" key="5">
    <source>
        <dbReference type="ARBA" id="ARBA00022722"/>
    </source>
</evidence>
<dbReference type="AlphaFoldDB" id="A0A6N7RQP0"/>
<evidence type="ECO:0000313" key="15">
    <source>
        <dbReference type="EMBL" id="MRX83589.1"/>
    </source>
</evidence>
<reference evidence="16" key="1">
    <citation type="submission" date="2019-08" db="EMBL/GenBank/DDBJ databases">
        <title>Arthrobacter sp. nov., isolated from plateau pika and Tibetan wild ass.</title>
        <authorList>
            <person name="Ge Y."/>
        </authorList>
    </citation>
    <scope>NUCLEOTIDE SEQUENCE [LARGE SCALE GENOMIC DNA]</scope>
    <source>
        <strain evidence="16">HF-4214</strain>
    </source>
</reference>
<keyword evidence="6 13" id="KW-0479">Metal-binding</keyword>
<comment type="function">
    <text evidence="13">CRISPR (clustered regularly interspaced short palindromic repeat) is an adaptive immune system that provides protection against mobile genetic elements (viruses, transposable elements and conjugative plasmids). CRISPR clusters contain sequences complementary to antecedent mobile elements and target invading nucleic acids. CRISPR clusters are transcribed and processed into CRISPR RNA (crRNA).</text>
</comment>